<dbReference type="RefSeq" id="WP_090039814.1">
    <property type="nucleotide sequence ID" value="NZ_FOKI01000007.1"/>
</dbReference>
<dbReference type="PROSITE" id="PS51186">
    <property type="entry name" value="GNAT"/>
    <property type="match status" value="1"/>
</dbReference>
<protein>
    <submittedName>
        <fullName evidence="2">Ribosomal protein S18 acetylase RimI</fullName>
    </submittedName>
</protein>
<name>A0A1I0X6I5_9CLOT</name>
<dbReference type="Proteomes" id="UP000198619">
    <property type="component" value="Unassembled WGS sequence"/>
</dbReference>
<dbReference type="EMBL" id="FOKI01000007">
    <property type="protein sequence ID" value="SFA96605.1"/>
    <property type="molecule type" value="Genomic_DNA"/>
</dbReference>
<dbReference type="InterPro" id="IPR016181">
    <property type="entry name" value="Acyl_CoA_acyltransferase"/>
</dbReference>
<dbReference type="SUPFAM" id="SSF55729">
    <property type="entry name" value="Acyl-CoA N-acyltransferases (Nat)"/>
    <property type="match status" value="1"/>
</dbReference>
<reference evidence="2 3" key="1">
    <citation type="submission" date="2016-10" db="EMBL/GenBank/DDBJ databases">
        <authorList>
            <person name="de Groot N.N."/>
        </authorList>
    </citation>
    <scope>NUCLEOTIDE SEQUENCE [LARGE SCALE GENOMIC DNA]</scope>
    <source>
        <strain evidence="2 3">DSM 12271</strain>
    </source>
</reference>
<evidence type="ECO:0000313" key="3">
    <source>
        <dbReference type="Proteomes" id="UP000198619"/>
    </source>
</evidence>
<sequence length="161" mass="18760">MDNLYVTPLNENQAIEVCTWAYDEEFKVYNLFPWHVVKKLSLDLSIDEIREEEFLAILKEADLIGYGRLHLFNDKVFIGIGLRPDYCSNGHGESAMAIIIKEAQIRYPNAPIALEVRSFNERAIKCYKKVGFNTKYNYNRITLEGEENFIYMEYTNSNINA</sequence>
<dbReference type="Pfam" id="PF00583">
    <property type="entry name" value="Acetyltransf_1"/>
    <property type="match status" value="1"/>
</dbReference>
<feature type="domain" description="N-acetyltransferase" evidence="1">
    <location>
        <begin position="15"/>
        <end position="157"/>
    </location>
</feature>
<organism evidence="2 3">
    <name type="scientific">Clostridium frigidicarnis</name>
    <dbReference type="NCBI Taxonomy" id="84698"/>
    <lineage>
        <taxon>Bacteria</taxon>
        <taxon>Bacillati</taxon>
        <taxon>Bacillota</taxon>
        <taxon>Clostridia</taxon>
        <taxon>Eubacteriales</taxon>
        <taxon>Clostridiaceae</taxon>
        <taxon>Clostridium</taxon>
    </lineage>
</organism>
<proteinExistence type="predicted"/>
<dbReference type="AlphaFoldDB" id="A0A1I0X6I5"/>
<keyword evidence="2" id="KW-0689">Ribosomal protein</keyword>
<dbReference type="OrthoDB" id="423921at2"/>
<evidence type="ECO:0000259" key="1">
    <source>
        <dbReference type="PROSITE" id="PS51186"/>
    </source>
</evidence>
<dbReference type="InterPro" id="IPR000182">
    <property type="entry name" value="GNAT_dom"/>
</dbReference>
<accession>A0A1I0X6I5</accession>
<dbReference type="GO" id="GO:0016747">
    <property type="term" value="F:acyltransferase activity, transferring groups other than amino-acyl groups"/>
    <property type="evidence" value="ECO:0007669"/>
    <property type="project" value="InterPro"/>
</dbReference>
<dbReference type="GO" id="GO:0005840">
    <property type="term" value="C:ribosome"/>
    <property type="evidence" value="ECO:0007669"/>
    <property type="project" value="UniProtKB-KW"/>
</dbReference>
<keyword evidence="3" id="KW-1185">Reference proteome</keyword>
<dbReference type="Gene3D" id="3.40.630.30">
    <property type="match status" value="1"/>
</dbReference>
<gene>
    <name evidence="2" type="ORF">SAMN04488528_1007111</name>
</gene>
<evidence type="ECO:0000313" key="2">
    <source>
        <dbReference type="EMBL" id="SFA96605.1"/>
    </source>
</evidence>
<dbReference type="STRING" id="84698.SAMN04488528_1007111"/>
<keyword evidence="2" id="KW-0687">Ribonucleoprotein</keyword>